<evidence type="ECO:0000256" key="8">
    <source>
        <dbReference type="ARBA" id="ARBA00023136"/>
    </source>
</evidence>
<dbReference type="EMBL" id="BTRK01000002">
    <property type="protein sequence ID" value="GMR38378.1"/>
    <property type="molecule type" value="Genomic_DNA"/>
</dbReference>
<comment type="caution">
    <text evidence="10">The sequence shown here is derived from an EMBL/GenBank/DDBJ whole genome shotgun (WGS) entry which is preliminary data.</text>
</comment>
<evidence type="ECO:0000256" key="9">
    <source>
        <dbReference type="RuleBase" id="RU362000"/>
    </source>
</evidence>
<evidence type="ECO:0000256" key="2">
    <source>
        <dbReference type="ARBA" id="ARBA00005974"/>
    </source>
</evidence>
<dbReference type="GO" id="GO:0006865">
    <property type="term" value="P:amino acid transport"/>
    <property type="evidence" value="ECO:0007669"/>
    <property type="project" value="UniProtKB-KW"/>
</dbReference>
<dbReference type="NCBIfam" id="TIGR00798">
    <property type="entry name" value="mtc"/>
    <property type="match status" value="1"/>
</dbReference>
<sequence length="343" mass="38553">VEIRRKNTGGMATEYFLSRWKGYEAYPAFAFGQPRFPQDTFTGRYLHFKDMIDWKTLFATQKDHTKAFALLDRWKAGERGFATNEEMWKAQKLKQSTFHPDTGDKIFPAFRMAGYVPFGWITVTGLLLRAPSTATMIFWQWANQSHNALVNYANRNASQPQPMSRYLGAYAAAVSAACSVSFGLNFILKRFKDLPKTTQFIFQRFIPLPATSLASSLNVLCMRGSEVATGIDVYDRDGNVVGVSQVAAKQALKETTLTRAFLPVPLLLLPQLILPKLEKIPSIAKCDRRILLLQSAVCTASFALSLPVALALFPQESTIATSKLEEHIRSKTNRDELYFNKGL</sequence>
<comment type="similarity">
    <text evidence="2 9">Belongs to the sideroflexin family.</text>
</comment>
<keyword evidence="11" id="KW-1185">Reference proteome</keyword>
<keyword evidence="6 9" id="KW-1133">Transmembrane helix</keyword>
<evidence type="ECO:0000256" key="5">
    <source>
        <dbReference type="ARBA" id="ARBA00022970"/>
    </source>
</evidence>
<dbReference type="GO" id="GO:0015075">
    <property type="term" value="F:monoatomic ion transmembrane transporter activity"/>
    <property type="evidence" value="ECO:0007669"/>
    <property type="project" value="InterPro"/>
</dbReference>
<evidence type="ECO:0000256" key="7">
    <source>
        <dbReference type="ARBA" id="ARBA00023128"/>
    </source>
</evidence>
<dbReference type="PANTHER" id="PTHR11153">
    <property type="entry name" value="SIDEROFLEXIN"/>
    <property type="match status" value="1"/>
</dbReference>
<dbReference type="Pfam" id="PF03820">
    <property type="entry name" value="SFXNs"/>
    <property type="match status" value="1"/>
</dbReference>
<dbReference type="AlphaFoldDB" id="A0AAN4ZC10"/>
<dbReference type="PANTHER" id="PTHR11153:SF6">
    <property type="entry name" value="SIDEROFLEXIN-5"/>
    <property type="match status" value="1"/>
</dbReference>
<gene>
    <name evidence="10" type="ORF">PMAYCL1PPCAC_08573</name>
</gene>
<keyword evidence="5" id="KW-0029">Amino-acid transport</keyword>
<comment type="subcellular location">
    <subcellularLocation>
        <location evidence="1 9">Mitochondrion membrane</location>
        <topology evidence="1 9">Multi-pass membrane protein</topology>
    </subcellularLocation>
</comment>
<evidence type="ECO:0000256" key="3">
    <source>
        <dbReference type="ARBA" id="ARBA00022448"/>
    </source>
</evidence>
<dbReference type="GO" id="GO:0005743">
    <property type="term" value="C:mitochondrial inner membrane"/>
    <property type="evidence" value="ECO:0007669"/>
    <property type="project" value="TreeGrafter"/>
</dbReference>
<evidence type="ECO:0000313" key="11">
    <source>
        <dbReference type="Proteomes" id="UP001328107"/>
    </source>
</evidence>
<evidence type="ECO:0000256" key="6">
    <source>
        <dbReference type="ARBA" id="ARBA00022989"/>
    </source>
</evidence>
<accession>A0AAN4ZC10</accession>
<dbReference type="GO" id="GO:1990542">
    <property type="term" value="P:mitochondrial transmembrane transport"/>
    <property type="evidence" value="ECO:0007669"/>
    <property type="project" value="TreeGrafter"/>
</dbReference>
<evidence type="ECO:0000256" key="1">
    <source>
        <dbReference type="ARBA" id="ARBA00004225"/>
    </source>
</evidence>
<feature type="transmembrane region" description="Helical" evidence="9">
    <location>
        <begin position="115"/>
        <end position="142"/>
    </location>
</feature>
<feature type="non-terminal residue" evidence="10">
    <location>
        <position position="1"/>
    </location>
</feature>
<dbReference type="InterPro" id="IPR004686">
    <property type="entry name" value="Mtc"/>
</dbReference>
<organism evidence="10 11">
    <name type="scientific">Pristionchus mayeri</name>
    <dbReference type="NCBI Taxonomy" id="1317129"/>
    <lineage>
        <taxon>Eukaryota</taxon>
        <taxon>Metazoa</taxon>
        <taxon>Ecdysozoa</taxon>
        <taxon>Nematoda</taxon>
        <taxon>Chromadorea</taxon>
        <taxon>Rhabditida</taxon>
        <taxon>Rhabditina</taxon>
        <taxon>Diplogasteromorpha</taxon>
        <taxon>Diplogasteroidea</taxon>
        <taxon>Neodiplogasteridae</taxon>
        <taxon>Pristionchus</taxon>
    </lineage>
</organism>
<feature type="transmembrane region" description="Helical" evidence="9">
    <location>
        <begin position="167"/>
        <end position="188"/>
    </location>
</feature>
<dbReference type="Proteomes" id="UP001328107">
    <property type="component" value="Unassembled WGS sequence"/>
</dbReference>
<reference evidence="11" key="1">
    <citation type="submission" date="2022-10" db="EMBL/GenBank/DDBJ databases">
        <title>Genome assembly of Pristionchus species.</title>
        <authorList>
            <person name="Yoshida K."/>
            <person name="Sommer R.J."/>
        </authorList>
    </citation>
    <scope>NUCLEOTIDE SEQUENCE [LARGE SCALE GENOMIC DNA]</scope>
    <source>
        <strain evidence="11">RS5460</strain>
    </source>
</reference>
<evidence type="ECO:0000256" key="4">
    <source>
        <dbReference type="ARBA" id="ARBA00022692"/>
    </source>
</evidence>
<keyword evidence="8 9" id="KW-0472">Membrane</keyword>
<keyword evidence="4 9" id="KW-0812">Transmembrane</keyword>
<evidence type="ECO:0000313" key="10">
    <source>
        <dbReference type="EMBL" id="GMR38378.1"/>
    </source>
</evidence>
<proteinExistence type="inferred from homology"/>
<name>A0AAN4ZC10_9BILA</name>
<feature type="transmembrane region" description="Helical" evidence="9">
    <location>
        <begin position="290"/>
        <end position="313"/>
    </location>
</feature>
<keyword evidence="7 9" id="KW-0496">Mitochondrion</keyword>
<protein>
    <recommendedName>
        <fullName evidence="9">Sidoreflexin</fullName>
    </recommendedName>
</protein>
<keyword evidence="3" id="KW-0813">Transport</keyword>
<comment type="caution">
    <text evidence="9">Lacks conserved residue(s) required for the propagation of feature annotation.</text>
</comment>